<dbReference type="AlphaFoldDB" id="A0A0F7CGZ6"/>
<dbReference type="RefSeq" id="WP_025697715.1">
    <property type="nucleotide sequence ID" value="NZ_ASQQ01000533.1"/>
</dbReference>
<dbReference type="CDD" id="cd06974">
    <property type="entry name" value="TerD_like"/>
    <property type="match status" value="1"/>
</dbReference>
<proteinExistence type="predicted"/>
<reference evidence="2 3" key="1">
    <citation type="submission" date="2015-03" db="EMBL/GenBank/DDBJ databases">
        <authorList>
            <person name="Abdul Halim M."/>
        </authorList>
    </citation>
    <scope>NUCLEOTIDE SEQUENCE [LARGE SCALE GENOMIC DNA]</scope>
    <source>
        <strain evidence="2 3">ATCC 35681</strain>
    </source>
</reference>
<gene>
    <name evidence="2" type="ORF">VK70_00945</name>
</gene>
<protein>
    <submittedName>
        <fullName evidence="2">Stress protein</fullName>
    </submittedName>
</protein>
<dbReference type="PATRIC" id="fig|1333534.5.peg.209"/>
<evidence type="ECO:0000313" key="3">
    <source>
        <dbReference type="Proteomes" id="UP000034189"/>
    </source>
</evidence>
<dbReference type="HOGENOM" id="CLU_055120_2_0_9"/>
<organism evidence="2 3">
    <name type="scientific">Paenibacillus durus ATCC 35681</name>
    <dbReference type="NCBI Taxonomy" id="1333534"/>
    <lineage>
        <taxon>Bacteria</taxon>
        <taxon>Bacillati</taxon>
        <taxon>Bacillota</taxon>
        <taxon>Bacilli</taxon>
        <taxon>Bacillales</taxon>
        <taxon>Paenibacillaceae</taxon>
        <taxon>Paenibacillus</taxon>
    </lineage>
</organism>
<dbReference type="PANTHER" id="PTHR32097:SF15">
    <property type="entry name" value="STRESS RESPONSE PROTEIN SCP2"/>
    <property type="match status" value="1"/>
</dbReference>
<dbReference type="EMBL" id="CP011114">
    <property type="protein sequence ID" value="AKG33350.1"/>
    <property type="molecule type" value="Genomic_DNA"/>
</dbReference>
<accession>A0A0F7CGZ6</accession>
<sequence length="199" mass="21616">MTISLVKGQKVDLTKGNTGLSLLTVGLGWNPAEVEARGLFGAKKSKPNIDCDASAILLSGNGKLAKQNNVVCFHNLISPCGSVKHSGDNLTGDGDGDDEQIFIDLKKVPADVEKVLVVVNIYQCEVRKQDFGMIKSAYIRVVNSSNNDELIRFNLTDNYAGRTALIVGEIYRHNGEWKFNAVGEGTHAAHINVLAQQYQ</sequence>
<dbReference type="PANTHER" id="PTHR32097">
    <property type="entry name" value="CAMP-BINDING PROTEIN 1-RELATED"/>
    <property type="match status" value="1"/>
</dbReference>
<dbReference type="InterPro" id="IPR003325">
    <property type="entry name" value="TerD"/>
</dbReference>
<evidence type="ECO:0000259" key="1">
    <source>
        <dbReference type="Pfam" id="PF02342"/>
    </source>
</evidence>
<dbReference type="InterPro" id="IPR051324">
    <property type="entry name" value="Stress/Tellurium_Resist"/>
</dbReference>
<feature type="domain" description="TerD" evidence="1">
    <location>
        <begin position="1"/>
        <end position="198"/>
    </location>
</feature>
<dbReference type="Proteomes" id="UP000034189">
    <property type="component" value="Chromosome"/>
</dbReference>
<evidence type="ECO:0000313" key="2">
    <source>
        <dbReference type="EMBL" id="AKG33350.1"/>
    </source>
</evidence>
<reference evidence="2 3" key="2">
    <citation type="journal article" date="2016" name="Genome Announc.">
        <title>Genome Sequence of a Gram-Positive Diazotroph, Paenibacillus durus Type Strain ATCC 35681.</title>
        <authorList>
            <person name="Halim M.A."/>
            <person name="Rahman A.Y."/>
            <person name="Sim K.S."/>
            <person name="Yam H.C."/>
            <person name="Rahim A.A."/>
            <person name="Ghazali A.H."/>
            <person name="Najimudin N."/>
        </authorList>
    </citation>
    <scope>NUCLEOTIDE SEQUENCE [LARGE SCALE GENOMIC DNA]</scope>
    <source>
        <strain evidence="2 3">ATCC 35681</strain>
    </source>
</reference>
<name>A0A0F7CGZ6_PAEDU</name>
<dbReference type="OrthoDB" id="179721at2"/>
<dbReference type="Gene3D" id="2.60.60.30">
    <property type="entry name" value="sav2460 like domains"/>
    <property type="match status" value="1"/>
</dbReference>
<dbReference type="Pfam" id="PF02342">
    <property type="entry name" value="TerD"/>
    <property type="match status" value="1"/>
</dbReference>